<feature type="region of interest" description="Disordered" evidence="1">
    <location>
        <begin position="1"/>
        <end position="33"/>
    </location>
</feature>
<dbReference type="PATRIC" id="fig|1280950.3.peg.3280"/>
<name>A0A059FBI6_9PROT</name>
<evidence type="ECO:0000256" key="1">
    <source>
        <dbReference type="SAM" id="MobiDB-lite"/>
    </source>
</evidence>
<feature type="compositionally biased region" description="Basic and acidic residues" evidence="1">
    <location>
        <begin position="64"/>
        <end position="81"/>
    </location>
</feature>
<evidence type="ECO:0000313" key="2">
    <source>
        <dbReference type="EMBL" id="KCZ87974.1"/>
    </source>
</evidence>
<organism evidence="2 3">
    <name type="scientific">Hyphomonas johnsonii MHS-2</name>
    <dbReference type="NCBI Taxonomy" id="1280950"/>
    <lineage>
        <taxon>Bacteria</taxon>
        <taxon>Pseudomonadati</taxon>
        <taxon>Pseudomonadota</taxon>
        <taxon>Alphaproteobacteria</taxon>
        <taxon>Hyphomonadales</taxon>
        <taxon>Hyphomonadaceae</taxon>
        <taxon>Hyphomonas</taxon>
    </lineage>
</organism>
<accession>A0A059FBI6</accession>
<keyword evidence="3" id="KW-1185">Reference proteome</keyword>
<dbReference type="EMBL" id="ARYK01000011">
    <property type="protein sequence ID" value="KCZ87974.1"/>
    <property type="molecule type" value="Genomic_DNA"/>
</dbReference>
<gene>
    <name evidence="2" type="ORF">HJO_16360</name>
</gene>
<dbReference type="AlphaFoldDB" id="A0A059FBI6"/>
<protein>
    <submittedName>
        <fullName evidence="2">Uncharacterized protein</fullName>
    </submittedName>
</protein>
<sequence length="81" mass="9085">MTVSGNDIETCCHRNGSAGDENGRTDRERKRGITKNNARIVTWVKLRLTAMEGRPDNTQANAGQKKDNNRGEKRNTKTLVE</sequence>
<evidence type="ECO:0000313" key="3">
    <source>
        <dbReference type="Proteomes" id="UP000025171"/>
    </source>
</evidence>
<feature type="region of interest" description="Disordered" evidence="1">
    <location>
        <begin position="51"/>
        <end position="81"/>
    </location>
</feature>
<reference evidence="2 3" key="1">
    <citation type="journal article" date="2014" name="Antonie Van Leeuwenhoek">
        <title>Hyphomonas beringensis sp. nov. and Hyphomonas chukchiensis sp. nov., isolated from surface seawater of the Bering Sea and Chukchi Sea.</title>
        <authorList>
            <person name="Li C."/>
            <person name="Lai Q."/>
            <person name="Li G."/>
            <person name="Dong C."/>
            <person name="Wang J."/>
            <person name="Liao Y."/>
            <person name="Shao Z."/>
        </authorList>
    </citation>
    <scope>NUCLEOTIDE SEQUENCE [LARGE SCALE GENOMIC DNA]</scope>
    <source>
        <strain evidence="2 3">MHS-2</strain>
    </source>
</reference>
<comment type="caution">
    <text evidence="2">The sequence shown here is derived from an EMBL/GenBank/DDBJ whole genome shotgun (WGS) entry which is preliminary data.</text>
</comment>
<feature type="compositionally biased region" description="Basic and acidic residues" evidence="1">
    <location>
        <begin position="21"/>
        <end position="31"/>
    </location>
</feature>
<dbReference type="Proteomes" id="UP000025171">
    <property type="component" value="Unassembled WGS sequence"/>
</dbReference>
<proteinExistence type="predicted"/>